<evidence type="ECO:0000256" key="1">
    <source>
        <dbReference type="SAM" id="Phobius"/>
    </source>
</evidence>
<keyword evidence="1" id="KW-0812">Transmembrane</keyword>
<dbReference type="EMBL" id="CP065938">
    <property type="protein sequence ID" value="UWX06352.1"/>
    <property type="molecule type" value="Genomic_DNA"/>
</dbReference>
<dbReference type="Proteomes" id="UP001058120">
    <property type="component" value="Chromosome"/>
</dbReference>
<name>A0ABY5Y3S6_9BACT</name>
<evidence type="ECO:0000313" key="3">
    <source>
        <dbReference type="Proteomes" id="UP001058120"/>
    </source>
</evidence>
<evidence type="ECO:0000313" key="2">
    <source>
        <dbReference type="EMBL" id="UWX06352.1"/>
    </source>
</evidence>
<organism evidence="2 3">
    <name type="scientific">Taurinivorans muris</name>
    <dbReference type="NCBI Taxonomy" id="2787751"/>
    <lineage>
        <taxon>Bacteria</taxon>
        <taxon>Pseudomonadati</taxon>
        <taxon>Thermodesulfobacteriota</taxon>
        <taxon>Desulfovibrionia</taxon>
        <taxon>Desulfovibrionales</taxon>
        <taxon>Desulfovibrionaceae</taxon>
        <taxon>Taurinivorans</taxon>
    </lineage>
</organism>
<feature type="transmembrane region" description="Helical" evidence="1">
    <location>
        <begin position="89"/>
        <end position="117"/>
    </location>
</feature>
<feature type="transmembrane region" description="Helical" evidence="1">
    <location>
        <begin position="48"/>
        <end position="69"/>
    </location>
</feature>
<keyword evidence="1" id="KW-1133">Transmembrane helix</keyword>
<sequence>MFSSIIATIFIIVLFLLVFLNFLSLPGNWLVAVFILISAFFVPDGTYYALYWVLFFILLIVGEVAEFYLQIHHGKKANASSSSNFFGIVGAIIGGIVFMPFLLGLGAIFGTLIGAYAGSFLAEKYIARSDTEQAIKVASATVLGKFLGILLKFGLGIYLVFFTAKTIFAAL</sequence>
<proteinExistence type="predicted"/>
<keyword evidence="3" id="KW-1185">Reference proteome</keyword>
<protein>
    <submittedName>
        <fullName evidence="2">DUF456 domain-containing protein</fullName>
    </submittedName>
</protein>
<feature type="transmembrane region" description="Helical" evidence="1">
    <location>
        <begin position="137"/>
        <end position="161"/>
    </location>
</feature>
<gene>
    <name evidence="2" type="ORF">JBF11_03305</name>
</gene>
<dbReference type="Pfam" id="PF04306">
    <property type="entry name" value="DUF456"/>
    <property type="match status" value="1"/>
</dbReference>
<feature type="transmembrane region" description="Helical" evidence="1">
    <location>
        <begin position="9"/>
        <end position="42"/>
    </location>
</feature>
<dbReference type="InterPro" id="IPR007403">
    <property type="entry name" value="DUF456"/>
</dbReference>
<reference evidence="2" key="1">
    <citation type="submission" date="2020-12" db="EMBL/GenBank/DDBJ databases">
        <title>Taurinivorans muris gen. nov., sp. nov., fundamental and realized metabolic niche of a ubiquitous sulfidogenic bacterium in the murine intestine.</title>
        <authorList>
            <person name="Ye H."/>
            <person name="Hanson B.T."/>
            <person name="Loy A."/>
        </authorList>
    </citation>
    <scope>NUCLEOTIDE SEQUENCE</scope>
    <source>
        <strain evidence="2">LT0009</strain>
    </source>
</reference>
<accession>A0ABY5Y3S6</accession>
<keyword evidence="1" id="KW-0472">Membrane</keyword>
<dbReference type="RefSeq" id="WP_334315957.1">
    <property type="nucleotide sequence ID" value="NZ_CP065938.1"/>
</dbReference>